<dbReference type="InterPro" id="IPR000504">
    <property type="entry name" value="RRM_dom"/>
</dbReference>
<keyword evidence="5" id="KW-1185">Reference proteome</keyword>
<dbReference type="EMBL" id="CAJFDI010000002">
    <property type="protein sequence ID" value="CAD5213622.1"/>
    <property type="molecule type" value="Genomic_DNA"/>
</dbReference>
<dbReference type="PANTHER" id="PTHR23147">
    <property type="entry name" value="SERINE/ARGININE RICH SPLICING FACTOR"/>
    <property type="match status" value="1"/>
</dbReference>
<proteinExistence type="predicted"/>
<gene>
    <name evidence="4" type="ORF">BXYJ_LOCUS3122</name>
</gene>
<dbReference type="PROSITE" id="PS50102">
    <property type="entry name" value="RRM"/>
    <property type="match status" value="1"/>
</dbReference>
<dbReference type="CDD" id="cd12337">
    <property type="entry name" value="RRM1_SRSF4_like"/>
    <property type="match status" value="1"/>
</dbReference>
<feature type="region of interest" description="Disordered" evidence="2">
    <location>
        <begin position="128"/>
        <end position="285"/>
    </location>
</feature>
<dbReference type="Gene3D" id="3.30.70.330">
    <property type="match status" value="1"/>
</dbReference>
<feature type="compositionally biased region" description="Polar residues" evidence="2">
    <location>
        <begin position="273"/>
        <end position="285"/>
    </location>
</feature>
<dbReference type="SMART" id="SM00360">
    <property type="entry name" value="RRM"/>
    <property type="match status" value="1"/>
</dbReference>
<keyword evidence="1" id="KW-0694">RNA-binding</keyword>
<dbReference type="InterPro" id="IPR035979">
    <property type="entry name" value="RBD_domain_sf"/>
</dbReference>
<feature type="compositionally biased region" description="Basic and acidic residues" evidence="2">
    <location>
        <begin position="178"/>
        <end position="205"/>
    </location>
</feature>
<dbReference type="Proteomes" id="UP000582659">
    <property type="component" value="Unassembled WGS sequence"/>
</dbReference>
<evidence type="ECO:0000256" key="1">
    <source>
        <dbReference type="PROSITE-ProRule" id="PRU00176"/>
    </source>
</evidence>
<evidence type="ECO:0000313" key="4">
    <source>
        <dbReference type="EMBL" id="CAD5213622.1"/>
    </source>
</evidence>
<feature type="domain" description="RRM" evidence="3">
    <location>
        <begin position="58"/>
        <end position="128"/>
    </location>
</feature>
<dbReference type="EMBL" id="CAJFCV020000002">
    <property type="protein sequence ID" value="CAG9092923.1"/>
    <property type="molecule type" value="Genomic_DNA"/>
</dbReference>
<dbReference type="InterPro" id="IPR012677">
    <property type="entry name" value="Nucleotide-bd_a/b_plait_sf"/>
</dbReference>
<evidence type="ECO:0000313" key="5">
    <source>
        <dbReference type="Proteomes" id="UP000659654"/>
    </source>
</evidence>
<dbReference type="SUPFAM" id="SSF54928">
    <property type="entry name" value="RNA-binding domain, RBD"/>
    <property type="match status" value="1"/>
</dbReference>
<comment type="caution">
    <text evidence="4">The sequence shown here is derived from an EMBL/GenBank/DDBJ whole genome shotgun (WGS) entry which is preliminary data.</text>
</comment>
<dbReference type="Pfam" id="PF00076">
    <property type="entry name" value="RRM_1"/>
    <property type="match status" value="1"/>
</dbReference>
<protein>
    <submittedName>
        <fullName evidence="4">(pine wood nematode) hypothetical protein</fullName>
    </submittedName>
</protein>
<dbReference type="GO" id="GO:0003723">
    <property type="term" value="F:RNA binding"/>
    <property type="evidence" value="ECO:0007669"/>
    <property type="project" value="UniProtKB-UniRule"/>
</dbReference>
<accession>A0A7I8WNJ2</accession>
<dbReference type="OrthoDB" id="1099063at2759"/>
<dbReference type="InterPro" id="IPR050907">
    <property type="entry name" value="SRSF"/>
</dbReference>
<evidence type="ECO:0000259" key="3">
    <source>
        <dbReference type="PROSITE" id="PS50102"/>
    </source>
</evidence>
<feature type="compositionally biased region" description="Gly residues" evidence="2">
    <location>
        <begin position="131"/>
        <end position="140"/>
    </location>
</feature>
<organism evidence="4 5">
    <name type="scientific">Bursaphelenchus xylophilus</name>
    <name type="common">Pinewood nematode worm</name>
    <name type="synonym">Aphelenchoides xylophilus</name>
    <dbReference type="NCBI Taxonomy" id="6326"/>
    <lineage>
        <taxon>Eukaryota</taxon>
        <taxon>Metazoa</taxon>
        <taxon>Ecdysozoa</taxon>
        <taxon>Nematoda</taxon>
        <taxon>Chromadorea</taxon>
        <taxon>Rhabditida</taxon>
        <taxon>Tylenchina</taxon>
        <taxon>Tylenchomorpha</taxon>
        <taxon>Aphelenchoidea</taxon>
        <taxon>Aphelenchoididae</taxon>
        <taxon>Bursaphelenchus</taxon>
    </lineage>
</organism>
<dbReference type="AlphaFoldDB" id="A0A7I8WNJ2"/>
<feature type="compositionally biased region" description="Basic residues" evidence="2">
    <location>
        <begin position="141"/>
        <end position="174"/>
    </location>
</feature>
<dbReference type="Proteomes" id="UP000659654">
    <property type="component" value="Unassembled WGS sequence"/>
</dbReference>
<name>A0A7I8WNJ2_BURXY</name>
<reference evidence="4" key="1">
    <citation type="submission" date="2020-09" db="EMBL/GenBank/DDBJ databases">
        <authorList>
            <person name="Kikuchi T."/>
        </authorList>
    </citation>
    <scope>NUCLEOTIDE SEQUENCE</scope>
    <source>
        <strain evidence="4">Ka4C1</strain>
    </source>
</reference>
<evidence type="ECO:0000256" key="2">
    <source>
        <dbReference type="SAM" id="MobiDB-lite"/>
    </source>
</evidence>
<sequence>MPRRDACFPARFCFREGEDGRTIFLLFFTHLNAILSLRKDPHFCFDQTFFVFNTTMGTRVYVGHIPYEARERDVEHFFDGYGKVRDILMKRGYCFVELSDPRDADDAVYDLNGKSMLGMKVIVEIAKGKPRGGYGGGPGGRRGRSRSRSPRRSYGRGGRRSRSRSPRRSSRRSVSRSPRRDSRSPDRKDSRSPRKDSRSPKRDSRSASPPNKTEDRRLGLPEMDVQLQDPSPVEGPHPGRQDETAQTARPLVLHLAKAGGTFLSPEGLEHEASTASRHATPSSAP</sequence>